<organism evidence="1 2">
    <name type="scientific">Saccharibacillus sacchari</name>
    <dbReference type="NCBI Taxonomy" id="456493"/>
    <lineage>
        <taxon>Bacteria</taxon>
        <taxon>Bacillati</taxon>
        <taxon>Bacillota</taxon>
        <taxon>Bacilli</taxon>
        <taxon>Bacillales</taxon>
        <taxon>Paenibacillaceae</taxon>
        <taxon>Saccharibacillus</taxon>
    </lineage>
</organism>
<evidence type="ECO:0000313" key="2">
    <source>
        <dbReference type="Proteomes" id="UP001380953"/>
    </source>
</evidence>
<sequence length="328" mass="34148">MQYSLDEAKDLAVRACLAVGAAPAAANALAEATISAERHGRHSVGFAHLFDYLEGLLSGRISGTAEPELSYPAPAIVQADAKGGIAQLCLDQAFEELLARTKSYGVTVFSVTDSYTAGELGYYARKMAEQGLIALAATNGPALLAAGRSAEAVYGTNPFAFAAPTQGKAPLVFDQASSATAFVKVRGAAERGDSIPEGWAVDERGQHTTDSREAIKGALLAFGGSRGANIALMVEVLAAGVTGANWSLDAPAFDEGSESPGAGLFMVMLDPKVLDPSFSDRLASQVERLAAKGVHIPGGGSLQSEVDLPDEWVARLERYGNQKQESSQ</sequence>
<dbReference type="EMBL" id="JBBKAR010000046">
    <property type="protein sequence ID" value="MEJ8305921.1"/>
    <property type="molecule type" value="Genomic_DNA"/>
</dbReference>
<comment type="caution">
    <text evidence="1">The sequence shown here is derived from an EMBL/GenBank/DDBJ whole genome shotgun (WGS) entry which is preliminary data.</text>
</comment>
<proteinExistence type="predicted"/>
<evidence type="ECO:0000313" key="1">
    <source>
        <dbReference type="EMBL" id="MEJ8305921.1"/>
    </source>
</evidence>
<reference evidence="1" key="1">
    <citation type="submission" date="2024-03" db="EMBL/GenBank/DDBJ databases">
        <title>Whole genome sequecning of epiphytes from Marcgravia umbellata leaves.</title>
        <authorList>
            <person name="Kumar G."/>
            <person name="Savka M.A."/>
        </authorList>
    </citation>
    <scope>NUCLEOTIDE SEQUENCE</scope>
    <source>
        <strain evidence="1">RIT_BL5</strain>
    </source>
</reference>
<keyword evidence="2" id="KW-1185">Reference proteome</keyword>
<accession>A0ACC6PG77</accession>
<name>A0ACC6PG77_9BACL</name>
<protein>
    <submittedName>
        <fullName evidence="1">Ldh family oxidoreductase</fullName>
    </submittedName>
</protein>
<gene>
    <name evidence="1" type="ORF">WKI47_18575</name>
</gene>
<dbReference type="Proteomes" id="UP001380953">
    <property type="component" value="Unassembled WGS sequence"/>
</dbReference>